<comment type="caution">
    <text evidence="12">The sequence shown here is derived from an EMBL/GenBank/DDBJ whole genome shotgun (WGS) entry which is preliminary data.</text>
</comment>
<dbReference type="GO" id="GO:0005886">
    <property type="term" value="C:plasma membrane"/>
    <property type="evidence" value="ECO:0007669"/>
    <property type="project" value="UniProtKB-SubCell"/>
</dbReference>
<proteinExistence type="inferred from homology"/>
<keyword evidence="2" id="KW-1003">Cell membrane</keyword>
<dbReference type="PANTHER" id="PTHR43646">
    <property type="entry name" value="GLYCOSYLTRANSFERASE"/>
    <property type="match status" value="1"/>
</dbReference>
<gene>
    <name evidence="12" type="ORF">ENR64_05505</name>
</gene>
<dbReference type="InterPro" id="IPR029044">
    <property type="entry name" value="Nucleotide-diphossugar_trans"/>
</dbReference>
<evidence type="ECO:0000313" key="12">
    <source>
        <dbReference type="EMBL" id="HFM97221.1"/>
    </source>
</evidence>
<dbReference type="AlphaFoldDB" id="A0A7C3PNB3"/>
<sequence>MMLSIVIPVHNGGESFYKCLQSLECYGSLASEVIIVVDGGTDNSLALARTTAAKVIALPEAGGPARARNIGASAASGDILFFMDADVTLKPDTLKQIIEAFQAKPEIDALIGSYDDAPGAENFLSQYKNLFHHYTHQTGCEDASTFWGACGAVRRDIFLKVDGFNEAYRYPSIEDIEFGYRLKRAGHRILLCKAVQVKHLKRWEPFSLLRAEIFYRAIPWTELLWRDRQFVNDLNLKTSSRVSLILTFSILVLLLLSFWWNSSLIGVPILATVLFVINLSVYQFFYFKKGLWFAIKTIFWHWLYFLYGGVAFAIGTIRYHLGYQSASTPVSLP</sequence>
<keyword evidence="5 10" id="KW-0472">Membrane</keyword>
<keyword evidence="4 12" id="KW-0808">Transferase</keyword>
<dbReference type="SUPFAM" id="SSF53448">
    <property type="entry name" value="Nucleotide-diphospho-sugar transferases"/>
    <property type="match status" value="1"/>
</dbReference>
<organism evidence="12">
    <name type="scientific">Oscillatoriales cyanobacterium SpSt-418</name>
    <dbReference type="NCBI Taxonomy" id="2282169"/>
    <lineage>
        <taxon>Bacteria</taxon>
        <taxon>Bacillati</taxon>
        <taxon>Cyanobacteriota</taxon>
        <taxon>Cyanophyceae</taxon>
        <taxon>Oscillatoriophycideae</taxon>
        <taxon>Oscillatoriales</taxon>
    </lineage>
</organism>
<evidence type="ECO:0000256" key="1">
    <source>
        <dbReference type="ARBA" id="ARBA00004236"/>
    </source>
</evidence>
<evidence type="ECO:0000256" key="4">
    <source>
        <dbReference type="ARBA" id="ARBA00022679"/>
    </source>
</evidence>
<evidence type="ECO:0000256" key="10">
    <source>
        <dbReference type="SAM" id="Phobius"/>
    </source>
</evidence>
<protein>
    <recommendedName>
        <fullName evidence="9">4,4'-diaponeurosporenoate glycosyltransferase</fullName>
    </recommendedName>
</protein>
<feature type="domain" description="Glycosyltransferase 2-like" evidence="11">
    <location>
        <begin position="4"/>
        <end position="159"/>
    </location>
</feature>
<evidence type="ECO:0000256" key="9">
    <source>
        <dbReference type="ARBA" id="ARBA00040345"/>
    </source>
</evidence>
<evidence type="ECO:0000259" key="11">
    <source>
        <dbReference type="Pfam" id="PF00535"/>
    </source>
</evidence>
<evidence type="ECO:0000256" key="3">
    <source>
        <dbReference type="ARBA" id="ARBA00022676"/>
    </source>
</evidence>
<comment type="similarity">
    <text evidence="8">Belongs to the glycosyltransferase 2 family. CrtQ subfamily.</text>
</comment>
<evidence type="ECO:0000256" key="5">
    <source>
        <dbReference type="ARBA" id="ARBA00023136"/>
    </source>
</evidence>
<dbReference type="InterPro" id="IPR001173">
    <property type="entry name" value="Glyco_trans_2-like"/>
</dbReference>
<evidence type="ECO:0000256" key="6">
    <source>
        <dbReference type="ARBA" id="ARBA00037281"/>
    </source>
</evidence>
<evidence type="ECO:0000256" key="8">
    <source>
        <dbReference type="ARBA" id="ARBA00038120"/>
    </source>
</evidence>
<dbReference type="PANTHER" id="PTHR43646:SF2">
    <property type="entry name" value="GLYCOSYLTRANSFERASE 2-LIKE DOMAIN-CONTAINING PROTEIN"/>
    <property type="match status" value="1"/>
</dbReference>
<comment type="subcellular location">
    <subcellularLocation>
        <location evidence="1">Cell membrane</location>
    </subcellularLocation>
</comment>
<evidence type="ECO:0000256" key="7">
    <source>
        <dbReference type="ARBA" id="ARBA00037904"/>
    </source>
</evidence>
<keyword evidence="10" id="KW-1133">Transmembrane helix</keyword>
<dbReference type="EMBL" id="DSRU01000062">
    <property type="protein sequence ID" value="HFM97221.1"/>
    <property type="molecule type" value="Genomic_DNA"/>
</dbReference>
<keyword evidence="3" id="KW-0328">Glycosyltransferase</keyword>
<dbReference type="GO" id="GO:0016757">
    <property type="term" value="F:glycosyltransferase activity"/>
    <property type="evidence" value="ECO:0007669"/>
    <property type="project" value="UniProtKB-KW"/>
</dbReference>
<comment type="pathway">
    <text evidence="7">Carotenoid biosynthesis; staphyloxanthin biosynthesis; staphyloxanthin from farnesyl diphosphate: step 4/5.</text>
</comment>
<dbReference type="Pfam" id="PF00535">
    <property type="entry name" value="Glycos_transf_2"/>
    <property type="match status" value="1"/>
</dbReference>
<name>A0A7C3PNB3_9CYAN</name>
<feature type="transmembrane region" description="Helical" evidence="10">
    <location>
        <begin position="242"/>
        <end position="260"/>
    </location>
</feature>
<reference evidence="12" key="1">
    <citation type="journal article" date="2020" name="mSystems">
        <title>Genome- and Community-Level Interaction Insights into Carbon Utilization and Element Cycling Functions of Hydrothermarchaeota in Hydrothermal Sediment.</title>
        <authorList>
            <person name="Zhou Z."/>
            <person name="Liu Y."/>
            <person name="Xu W."/>
            <person name="Pan J."/>
            <person name="Luo Z.H."/>
            <person name="Li M."/>
        </authorList>
    </citation>
    <scope>NUCLEOTIDE SEQUENCE [LARGE SCALE GENOMIC DNA]</scope>
    <source>
        <strain evidence="12">SpSt-418</strain>
    </source>
</reference>
<accession>A0A7C3PNB3</accession>
<keyword evidence="10" id="KW-0812">Transmembrane</keyword>
<dbReference type="Gene3D" id="3.90.550.10">
    <property type="entry name" value="Spore Coat Polysaccharide Biosynthesis Protein SpsA, Chain A"/>
    <property type="match status" value="1"/>
</dbReference>
<comment type="function">
    <text evidence="6">Catalyzes the glycosylation of 4,4'-diaponeurosporenoate, i.e. the esterification of glucose at the C1'' position with the carboxyl group of 4,4'-diaponeurosporenic acid, to form glycosyl-4,4'-diaponeurosporenoate. This is a step in the biosynthesis of staphyloxanthin, an orange pigment present in most staphylococci strains.</text>
</comment>
<evidence type="ECO:0000256" key="2">
    <source>
        <dbReference type="ARBA" id="ARBA00022475"/>
    </source>
</evidence>
<feature type="transmembrane region" description="Helical" evidence="10">
    <location>
        <begin position="266"/>
        <end position="287"/>
    </location>
</feature>
<feature type="transmembrane region" description="Helical" evidence="10">
    <location>
        <begin position="299"/>
        <end position="321"/>
    </location>
</feature>